<accession>A0ABQ4LJH2</accession>
<dbReference type="EMBL" id="BORU01000003">
    <property type="protein sequence ID" value="GIO56679.1"/>
    <property type="molecule type" value="Genomic_DNA"/>
</dbReference>
<protein>
    <recommendedName>
        <fullName evidence="4">Lipoprotein</fullName>
    </recommendedName>
</protein>
<keyword evidence="3" id="KW-1185">Reference proteome</keyword>
<sequence>MKKRILAMLTLGFMVGCTAKHNIFTVEGEIDTINSDLKEICVKGTCVPVSKNIDKFKVHDLVILRLESSYTSQDVYDPKHIKVLSVEKVE</sequence>
<name>A0ABQ4LJH2_9BACL</name>
<reference evidence="2 3" key="1">
    <citation type="submission" date="2021-03" db="EMBL/GenBank/DDBJ databases">
        <title>Antimicrobial resistance genes in bacteria isolated from Japanese honey, and their potential for conferring macrolide and lincosamide resistance in the American foulbrood pathogen Paenibacillus larvae.</title>
        <authorList>
            <person name="Okamoto M."/>
            <person name="Kumagai M."/>
            <person name="Kanamori H."/>
            <person name="Takamatsu D."/>
        </authorList>
    </citation>
    <scope>NUCLEOTIDE SEQUENCE [LARGE SCALE GENOMIC DNA]</scope>
    <source>
        <strain evidence="2 3">J21TS7</strain>
    </source>
</reference>
<evidence type="ECO:0008006" key="4">
    <source>
        <dbReference type="Google" id="ProtNLM"/>
    </source>
</evidence>
<evidence type="ECO:0000256" key="1">
    <source>
        <dbReference type="SAM" id="SignalP"/>
    </source>
</evidence>
<keyword evidence="1" id="KW-0732">Signal</keyword>
<organism evidence="2 3">
    <name type="scientific">Paenibacillus cineris</name>
    <dbReference type="NCBI Taxonomy" id="237530"/>
    <lineage>
        <taxon>Bacteria</taxon>
        <taxon>Bacillati</taxon>
        <taxon>Bacillota</taxon>
        <taxon>Bacilli</taxon>
        <taxon>Bacillales</taxon>
        <taxon>Paenibacillaceae</taxon>
        <taxon>Paenibacillus</taxon>
    </lineage>
</organism>
<evidence type="ECO:0000313" key="2">
    <source>
        <dbReference type="EMBL" id="GIO56679.1"/>
    </source>
</evidence>
<dbReference type="PROSITE" id="PS51257">
    <property type="entry name" value="PROKAR_LIPOPROTEIN"/>
    <property type="match status" value="1"/>
</dbReference>
<comment type="caution">
    <text evidence="2">The sequence shown here is derived from an EMBL/GenBank/DDBJ whole genome shotgun (WGS) entry which is preliminary data.</text>
</comment>
<gene>
    <name evidence="2" type="ORF">J21TS7_49970</name>
</gene>
<proteinExistence type="predicted"/>
<feature type="chain" id="PRO_5047045973" description="Lipoprotein" evidence="1">
    <location>
        <begin position="20"/>
        <end position="90"/>
    </location>
</feature>
<dbReference type="RefSeq" id="WP_212985249.1">
    <property type="nucleotide sequence ID" value="NZ_BORU01000003.1"/>
</dbReference>
<evidence type="ECO:0000313" key="3">
    <source>
        <dbReference type="Proteomes" id="UP000676601"/>
    </source>
</evidence>
<feature type="signal peptide" evidence="1">
    <location>
        <begin position="1"/>
        <end position="19"/>
    </location>
</feature>
<dbReference type="Proteomes" id="UP000676601">
    <property type="component" value="Unassembled WGS sequence"/>
</dbReference>